<evidence type="ECO:0000313" key="1">
    <source>
        <dbReference type="EMBL" id="OGC85230.1"/>
    </source>
</evidence>
<protein>
    <recommendedName>
        <fullName evidence="3">Dephospho-CoA kinase</fullName>
    </recommendedName>
</protein>
<name>A0A1F4XU66_9BACT</name>
<dbReference type="PANTHER" id="PTHR41930">
    <property type="entry name" value="UPF0200 PROTEIN MJ1399"/>
    <property type="match status" value="1"/>
</dbReference>
<sequence>MIIGITGPLGAGKGTIAEYLNKKHNVIYLSVRSFFAEEVLKRGQIATRDNITTVARDLRTEKGPTYALEQLLARAGTGGRGTVIESIRTVAEAEFLKSKGASLWCVQADVEARYKRFIGKAMPQDAMTHEQFIEKDKQDMDASDPANQDLAAVCQMASTGLDNSGSKEELFAQVEEALKKI</sequence>
<reference evidence="1 2" key="1">
    <citation type="journal article" date="2016" name="Nat. Commun.">
        <title>Thousands of microbial genomes shed light on interconnected biogeochemical processes in an aquifer system.</title>
        <authorList>
            <person name="Anantharaman K."/>
            <person name="Brown C.T."/>
            <person name="Hug L.A."/>
            <person name="Sharon I."/>
            <person name="Castelle C.J."/>
            <person name="Probst A.J."/>
            <person name="Thomas B.C."/>
            <person name="Singh A."/>
            <person name="Wilkins M.J."/>
            <person name="Karaoz U."/>
            <person name="Brodie E.L."/>
            <person name="Williams K.H."/>
            <person name="Hubbard S.S."/>
            <person name="Banfield J.F."/>
        </authorList>
    </citation>
    <scope>NUCLEOTIDE SEQUENCE [LARGE SCALE GENOMIC DNA]</scope>
</reference>
<dbReference type="SUPFAM" id="SSF52540">
    <property type="entry name" value="P-loop containing nucleoside triphosphate hydrolases"/>
    <property type="match status" value="1"/>
</dbReference>
<evidence type="ECO:0000313" key="2">
    <source>
        <dbReference type="Proteomes" id="UP000178091"/>
    </source>
</evidence>
<comment type="caution">
    <text evidence="1">The sequence shown here is derived from an EMBL/GenBank/DDBJ whole genome shotgun (WGS) entry which is preliminary data.</text>
</comment>
<dbReference type="Proteomes" id="UP000178091">
    <property type="component" value="Unassembled WGS sequence"/>
</dbReference>
<dbReference type="Pfam" id="PF13238">
    <property type="entry name" value="AAA_18"/>
    <property type="match status" value="1"/>
</dbReference>
<dbReference type="Gene3D" id="3.40.50.300">
    <property type="entry name" value="P-loop containing nucleotide triphosphate hydrolases"/>
    <property type="match status" value="1"/>
</dbReference>
<dbReference type="InterPro" id="IPR027417">
    <property type="entry name" value="P-loop_NTPase"/>
</dbReference>
<accession>A0A1F4XU66</accession>
<dbReference type="AlphaFoldDB" id="A0A1F4XU66"/>
<dbReference type="EMBL" id="MEWW01000002">
    <property type="protein sequence ID" value="OGC85230.1"/>
    <property type="molecule type" value="Genomic_DNA"/>
</dbReference>
<gene>
    <name evidence="1" type="ORF">A3F55_01425</name>
</gene>
<dbReference type="PANTHER" id="PTHR41930:SF1">
    <property type="entry name" value="DEPHOSPHO-COA KINASE"/>
    <property type="match status" value="1"/>
</dbReference>
<proteinExistence type="predicted"/>
<organism evidence="1 2">
    <name type="scientific">Candidatus Adlerbacteria bacterium RIFCSPHIGHO2_12_FULL_53_18</name>
    <dbReference type="NCBI Taxonomy" id="1797242"/>
    <lineage>
        <taxon>Bacteria</taxon>
        <taxon>Candidatus Adleribacteriota</taxon>
    </lineage>
</organism>
<evidence type="ECO:0008006" key="3">
    <source>
        <dbReference type="Google" id="ProtNLM"/>
    </source>
</evidence>